<dbReference type="PROSITE" id="PS50234">
    <property type="entry name" value="VWFA"/>
    <property type="match status" value="1"/>
</dbReference>
<feature type="compositionally biased region" description="Polar residues" evidence="1">
    <location>
        <begin position="246"/>
        <end position="255"/>
    </location>
</feature>
<evidence type="ECO:0000256" key="1">
    <source>
        <dbReference type="SAM" id="MobiDB-lite"/>
    </source>
</evidence>
<feature type="compositionally biased region" description="Gly residues" evidence="1">
    <location>
        <begin position="374"/>
        <end position="387"/>
    </location>
</feature>
<dbReference type="RefSeq" id="WP_050430923.1">
    <property type="nucleotide sequence ID" value="NZ_CP012159.1"/>
</dbReference>
<dbReference type="PANTHER" id="PTHR10579:SF43">
    <property type="entry name" value="ZINC FINGER (C3HC4-TYPE RING FINGER) FAMILY PROTEIN"/>
    <property type="match status" value="1"/>
</dbReference>
<feature type="domain" description="VWFA" evidence="2">
    <location>
        <begin position="508"/>
        <end position="682"/>
    </location>
</feature>
<name>A0A0K1ECY4_CHOCO</name>
<dbReference type="PANTHER" id="PTHR10579">
    <property type="entry name" value="CALCIUM-ACTIVATED CHLORIDE CHANNEL REGULATOR"/>
    <property type="match status" value="1"/>
</dbReference>
<feature type="region of interest" description="Disordered" evidence="1">
    <location>
        <begin position="209"/>
        <end position="265"/>
    </location>
</feature>
<dbReference type="STRING" id="52.CMC5_028750"/>
<organism evidence="3 4">
    <name type="scientific">Chondromyces crocatus</name>
    <dbReference type="NCBI Taxonomy" id="52"/>
    <lineage>
        <taxon>Bacteria</taxon>
        <taxon>Pseudomonadati</taxon>
        <taxon>Myxococcota</taxon>
        <taxon>Polyangia</taxon>
        <taxon>Polyangiales</taxon>
        <taxon>Polyangiaceae</taxon>
        <taxon>Chondromyces</taxon>
    </lineage>
</organism>
<keyword evidence="4" id="KW-1185">Reference proteome</keyword>
<proteinExistence type="predicted"/>
<dbReference type="InterPro" id="IPR036465">
    <property type="entry name" value="vWFA_dom_sf"/>
</dbReference>
<evidence type="ECO:0000313" key="4">
    <source>
        <dbReference type="Proteomes" id="UP000067626"/>
    </source>
</evidence>
<evidence type="ECO:0000259" key="2">
    <source>
        <dbReference type="PROSITE" id="PS50234"/>
    </source>
</evidence>
<reference evidence="3 4" key="1">
    <citation type="submission" date="2015-07" db="EMBL/GenBank/DDBJ databases">
        <title>Genome analysis of myxobacterium Chondromyces crocatus Cm c5 reveals a high potential for natural compound synthesis and the genetic basis for the loss of fruiting body formation.</title>
        <authorList>
            <person name="Zaburannyi N."/>
            <person name="Bunk B."/>
            <person name="Maier J."/>
            <person name="Overmann J."/>
            <person name="Mueller R."/>
        </authorList>
    </citation>
    <scope>NUCLEOTIDE SEQUENCE [LARGE SCALE GENOMIC DNA]</scope>
    <source>
        <strain evidence="3 4">Cm c5</strain>
    </source>
</reference>
<dbReference type="Pfam" id="PF00092">
    <property type="entry name" value="VWA"/>
    <property type="match status" value="1"/>
</dbReference>
<dbReference type="InterPro" id="IPR002035">
    <property type="entry name" value="VWF_A"/>
</dbReference>
<dbReference type="SMART" id="SM00327">
    <property type="entry name" value="VWA"/>
    <property type="match status" value="1"/>
</dbReference>
<protein>
    <recommendedName>
        <fullName evidence="2">VWFA domain-containing protein</fullName>
    </recommendedName>
</protein>
<dbReference type="Gene3D" id="3.40.50.410">
    <property type="entry name" value="von Willebrand factor, type A domain"/>
    <property type="match status" value="1"/>
</dbReference>
<dbReference type="SUPFAM" id="SSF53300">
    <property type="entry name" value="vWA-like"/>
    <property type="match status" value="1"/>
</dbReference>
<feature type="region of interest" description="Disordered" evidence="1">
    <location>
        <begin position="359"/>
        <end position="390"/>
    </location>
</feature>
<dbReference type="AlphaFoldDB" id="A0A0K1ECY4"/>
<sequence>MSSTTHSSARSDVTRSAAAGRAIEIVIAWGETVLHVAHHATPRPFDLGEARPDGRPCDCFLPEQVLGTLRLALVFHDDRGRAHLALPASAEGTLLVAGTSLTTTEARARYADHPVDGLDGAVAIPLDELDALDVDLGGVHLKLTASQPLEAHDFKPRASRRTLGLVALSALAHAAAIGAFALAPPAPPSDDEGPTADQIFLMQQYLAAASEREMEETETEEVALPGADNKEGGMGTRARGEEGSAGSPSTRTSGNRYGVRGPADAQDPHIARQHALRDAAEFGMIGLLNHGSGGDPNAPSAPWGRDVSQGANATGQGLLGGDIGDAAGTGPGIGGAGEGIGLGSIGTIGHGAGAGAGQGFGGGIGPRGRAKQGQGFGAGHGRLGGGSASPAQAYQLAGASAPPVHPELAAEAPIDPNGRFATTYRPGGGHLAAFESAVARGVVRDADREIVSDVGARYTPTFNVTPGHALGLRADLERTALPPAGGAFHLRLALRSGSDAPAARPHLSVHLVLDTSGSMEGESITRARQAAQALVDRLDPTDDFSLTTFESDATVQVPAGLVGHRRKAIQQVIAGLRAQGGTNIGEGLRLAYSQANLPGTADDAVRVVLLVSDGQASDGITARSRLARFALDAFQSGIQTSTFGIGTSYDGELMSAIASDGAGGYYYLRDPEQIAPALTTELERRLDPVASAVEVRVRLKEGVELLRVYGSRRLGEDEAVRVRTQEIAADVHAQQRDGIRANRHEDREGGMRFFMPAFSRDDSHALLFKLRAAPGVSTSSVATVELRYKDRLAKKNVTEEFPIQVRFADSDAASAATQNPSVARTVQGFAAGEALTTAALYMTRGDRAGAAALLEEREAILRQAAETLSEPLFYTDAARLARLRAQAGSTGTMGDPMVLAMLLETAGRTHLR</sequence>
<dbReference type="InterPro" id="IPR051266">
    <property type="entry name" value="CLCR"/>
</dbReference>
<gene>
    <name evidence="3" type="ORF">CMC5_028750</name>
</gene>
<feature type="region of interest" description="Disordered" evidence="1">
    <location>
        <begin position="287"/>
        <end position="323"/>
    </location>
</feature>
<dbReference type="Proteomes" id="UP000067626">
    <property type="component" value="Chromosome"/>
</dbReference>
<evidence type="ECO:0000313" key="3">
    <source>
        <dbReference type="EMBL" id="AKT38731.1"/>
    </source>
</evidence>
<accession>A0A0K1ECY4</accession>
<dbReference type="KEGG" id="ccro:CMC5_028750"/>
<dbReference type="EMBL" id="CP012159">
    <property type="protein sequence ID" value="AKT38731.1"/>
    <property type="molecule type" value="Genomic_DNA"/>
</dbReference>
<dbReference type="PATRIC" id="fig|52.7.peg.3163"/>